<name>A0ABX8I7E1_9ASCO</name>
<keyword evidence="2" id="KW-1185">Reference proteome</keyword>
<evidence type="ECO:0000313" key="1">
    <source>
        <dbReference type="EMBL" id="QWU87912.1"/>
    </source>
</evidence>
<organism evidence="1 2">
    <name type="scientific">Candidozyma haemuli</name>
    <dbReference type="NCBI Taxonomy" id="45357"/>
    <lineage>
        <taxon>Eukaryota</taxon>
        <taxon>Fungi</taxon>
        <taxon>Dikarya</taxon>
        <taxon>Ascomycota</taxon>
        <taxon>Saccharomycotina</taxon>
        <taxon>Pichiomycetes</taxon>
        <taxon>Metschnikowiaceae</taxon>
        <taxon>Candidozyma</taxon>
    </lineage>
</organism>
<gene>
    <name evidence="1" type="ORF">CA3LBN_002177</name>
</gene>
<protein>
    <submittedName>
        <fullName evidence="1">Uncharacterized protein</fullName>
    </submittedName>
</protein>
<reference evidence="1 2" key="1">
    <citation type="submission" date="2021-06" db="EMBL/GenBank/DDBJ databases">
        <title>Candida outbreak in Lebanon.</title>
        <authorList>
            <person name="Finianos M."/>
        </authorList>
    </citation>
    <scope>NUCLEOTIDE SEQUENCE [LARGE SCALE GENOMIC DNA]</scope>
    <source>
        <strain evidence="1">CA3LBN</strain>
    </source>
</reference>
<sequence length="380" mass="42271">MLDLSDAFKLCLSLPKSSFRGSSASIKIIGVKLTLAELFRCKIPLDSDFALEEFTRTQSLSEQSCHFLLTAQDSQQHWGRVSWVIPNELLNCMLPDLGPTFSSDNLQRGYLIEASVSLRCDDNGSSSTFRASVPLIMAINDKGNEKSLMGVLNRKQQDLVFFDSTPMSPLALQKGNEFSAKRLQNITTGLLKYYSCSLLYNDSVVTVTTISLSVNAITRTRKSKLKLQRQTIADCENAIVQTSSGLSLKPVAANLHLCSSPDLMLFTPPIASDVKLTENSYSFAQSELIQDQLSPGMAFEEMFQLFVVCYKEVYEPPILKKVIIKIIEKTLSPNGGDWILEEKTLVLKSDKLSRSSQVELEKVRVVDQGTEYEIPSSVVH</sequence>
<dbReference type="Proteomes" id="UP000825434">
    <property type="component" value="Chromosome 2"/>
</dbReference>
<proteinExistence type="predicted"/>
<dbReference type="EMBL" id="CP076662">
    <property type="protein sequence ID" value="QWU87912.1"/>
    <property type="molecule type" value="Genomic_DNA"/>
</dbReference>
<accession>A0ABX8I7E1</accession>
<evidence type="ECO:0000313" key="2">
    <source>
        <dbReference type="Proteomes" id="UP000825434"/>
    </source>
</evidence>